<gene>
    <name evidence="2" type="ORF">H6P81_006266</name>
</gene>
<keyword evidence="1" id="KW-1133">Transmembrane helix</keyword>
<keyword evidence="1" id="KW-0472">Membrane</keyword>
<proteinExistence type="predicted"/>
<evidence type="ECO:0000313" key="2">
    <source>
        <dbReference type="EMBL" id="KAG9453362.1"/>
    </source>
</evidence>
<comment type="caution">
    <text evidence="2">The sequence shown here is derived from an EMBL/GenBank/DDBJ whole genome shotgun (WGS) entry which is preliminary data.</text>
</comment>
<reference evidence="2 3" key="1">
    <citation type="submission" date="2021-07" db="EMBL/GenBank/DDBJ databases">
        <title>The Aristolochia fimbriata genome: insights into angiosperm evolution, floral development and chemical biosynthesis.</title>
        <authorList>
            <person name="Jiao Y."/>
        </authorList>
    </citation>
    <scope>NUCLEOTIDE SEQUENCE [LARGE SCALE GENOMIC DNA]</scope>
    <source>
        <strain evidence="2">IBCAS-2021</strain>
        <tissue evidence="2">Leaf</tissue>
    </source>
</reference>
<protein>
    <submittedName>
        <fullName evidence="2">Uncharacterized protein</fullName>
    </submittedName>
</protein>
<keyword evidence="1" id="KW-0812">Transmembrane</keyword>
<evidence type="ECO:0000256" key="1">
    <source>
        <dbReference type="SAM" id="Phobius"/>
    </source>
</evidence>
<evidence type="ECO:0000313" key="3">
    <source>
        <dbReference type="Proteomes" id="UP000825729"/>
    </source>
</evidence>
<dbReference type="EMBL" id="JAINDJ010000003">
    <property type="protein sequence ID" value="KAG9453362.1"/>
    <property type="molecule type" value="Genomic_DNA"/>
</dbReference>
<feature type="transmembrane region" description="Helical" evidence="1">
    <location>
        <begin position="200"/>
        <end position="219"/>
    </location>
</feature>
<dbReference type="AlphaFoldDB" id="A0AAV7F0Q4"/>
<dbReference type="Proteomes" id="UP000825729">
    <property type="component" value="Unassembled WGS sequence"/>
</dbReference>
<organism evidence="2 3">
    <name type="scientific">Aristolochia fimbriata</name>
    <name type="common">White veined hardy Dutchman's pipe vine</name>
    <dbReference type="NCBI Taxonomy" id="158543"/>
    <lineage>
        <taxon>Eukaryota</taxon>
        <taxon>Viridiplantae</taxon>
        <taxon>Streptophyta</taxon>
        <taxon>Embryophyta</taxon>
        <taxon>Tracheophyta</taxon>
        <taxon>Spermatophyta</taxon>
        <taxon>Magnoliopsida</taxon>
        <taxon>Magnoliidae</taxon>
        <taxon>Piperales</taxon>
        <taxon>Aristolochiaceae</taxon>
        <taxon>Aristolochia</taxon>
    </lineage>
</organism>
<keyword evidence="3" id="KW-1185">Reference proteome</keyword>
<name>A0AAV7F0Q4_ARIFI</name>
<accession>A0AAV7F0Q4</accession>
<sequence>MITWRKKENCPSEPSVSDILGSSSVVRYANHSSPRNESTLILRNMVASCLNQIDQPGQILRGHPLQALHKAVTKCKTDSTGEKPVLLQNHQKIFTQAQQFFSQQEFHSDKNNEPWPSVRCSRSSFSQPCKRREVKFFGQMLSHLAPLKQLSSSQGERRSCLPKTGLATLPDSAVLSSKYPGAVTDYHHLRGIAQQAKSSSLVVMVLGMDVSFIVVVTVVEM</sequence>